<dbReference type="FunFam" id="3.90.70.10:FF:000130">
    <property type="entry name" value="Cysteine proteinase 1"/>
    <property type="match status" value="1"/>
</dbReference>
<dbReference type="EMBL" id="CAJFDH010000005">
    <property type="protein sequence ID" value="CAD5224805.1"/>
    <property type="molecule type" value="Genomic_DNA"/>
</dbReference>
<dbReference type="SMART" id="SM00848">
    <property type="entry name" value="Inhibitor_I29"/>
    <property type="match status" value="1"/>
</dbReference>
<evidence type="ECO:0000313" key="13">
    <source>
        <dbReference type="Proteomes" id="UP000614601"/>
    </source>
</evidence>
<dbReference type="Proteomes" id="UP000614601">
    <property type="component" value="Unassembled WGS sequence"/>
</dbReference>
<keyword evidence="6" id="KW-0865">Zymogen</keyword>
<dbReference type="InterPro" id="IPR039417">
    <property type="entry name" value="Peptidase_C1A_papain-like"/>
</dbReference>
<feature type="domain" description="Peptidase C1A papain C-terminal" evidence="10">
    <location>
        <begin position="170"/>
        <end position="382"/>
    </location>
</feature>
<dbReference type="SUPFAM" id="SSF54001">
    <property type="entry name" value="Cysteine proteinases"/>
    <property type="match status" value="1"/>
</dbReference>
<dbReference type="Pfam" id="PF08246">
    <property type="entry name" value="Inhibitor_I29"/>
    <property type="match status" value="1"/>
</dbReference>
<dbReference type="PROSITE" id="PS00139">
    <property type="entry name" value="THIOL_PROTEASE_CYS"/>
    <property type="match status" value="1"/>
</dbReference>
<comment type="similarity">
    <text evidence="1">Belongs to the peptidase C1 family.</text>
</comment>
<dbReference type="GO" id="GO:0008234">
    <property type="term" value="F:cysteine-type peptidase activity"/>
    <property type="evidence" value="ECO:0007669"/>
    <property type="project" value="UniProtKB-KW"/>
</dbReference>
<dbReference type="Proteomes" id="UP000783686">
    <property type="component" value="Unassembled WGS sequence"/>
</dbReference>
<gene>
    <name evidence="12" type="ORF">BOKJ2_LOCUS11262</name>
</gene>
<feature type="domain" description="Cathepsin propeptide inhibitor" evidence="11">
    <location>
        <begin position="82"/>
        <end position="139"/>
    </location>
</feature>
<evidence type="ECO:0000256" key="6">
    <source>
        <dbReference type="ARBA" id="ARBA00023145"/>
    </source>
</evidence>
<dbReference type="InterPro" id="IPR038765">
    <property type="entry name" value="Papain-like_cys_pep_sf"/>
</dbReference>
<dbReference type="SMART" id="SM00645">
    <property type="entry name" value="Pept_C1"/>
    <property type="match status" value="1"/>
</dbReference>
<sequence length="384" mass="43986">MTWLWLFLSLAVTVNAYSKSYPYEDGVRRHETEFGEFSKNVHPNVIRRYEQDTEPQGRVDEDLIRQIGKAIKPRDFSAWNLFLGFMEKHNKGYKNKKDVLHRFKVYKRNLKAAKMWQENEQGNAVYGETQFMDLTATEFKNIYLPYVWPQVPNAKTLTPEELIDLESTDLPDSFDWREKDVVTDVKNQGSCGSCWAFSVTGNIEGQWALKTKKLVPLSEQELLDCDVVDQACNGGLPLNAYKEIMRLGGLETEDEYPYEQEQEASCKLEKSELAAYINGSLQLPKDEQKIAAYLLKHGPISIGVNANPLQFYRHGISHPWKVFCSPLMLNHGVLIVGFGQEGAKPFWIIKNSWGPKWGESGYYRLYRGKNVCGVSEMATTAIIN</sequence>
<feature type="signal peptide" evidence="9">
    <location>
        <begin position="1"/>
        <end position="16"/>
    </location>
</feature>
<dbReference type="Gene3D" id="3.90.70.10">
    <property type="entry name" value="Cysteine proteinases"/>
    <property type="match status" value="1"/>
</dbReference>
<keyword evidence="2" id="KW-0645">Protease</keyword>
<keyword evidence="4" id="KW-0378">Hydrolase</keyword>
<evidence type="ECO:0000313" key="12">
    <source>
        <dbReference type="EMBL" id="CAD5224805.1"/>
    </source>
</evidence>
<reference evidence="12" key="1">
    <citation type="submission" date="2020-09" db="EMBL/GenBank/DDBJ databases">
        <authorList>
            <person name="Kikuchi T."/>
        </authorList>
    </citation>
    <scope>NUCLEOTIDE SEQUENCE</scope>
    <source>
        <strain evidence="12">SH1</strain>
    </source>
</reference>
<protein>
    <submittedName>
        <fullName evidence="12">Uncharacterized protein</fullName>
    </submittedName>
</protein>
<feature type="chain" id="PRO_5036221347" evidence="9">
    <location>
        <begin position="17"/>
        <end position="384"/>
    </location>
</feature>
<keyword evidence="7" id="KW-1015">Disulfide bond</keyword>
<evidence type="ECO:0000256" key="2">
    <source>
        <dbReference type="ARBA" id="ARBA00022670"/>
    </source>
</evidence>
<evidence type="ECO:0000256" key="7">
    <source>
        <dbReference type="ARBA" id="ARBA00023157"/>
    </source>
</evidence>
<evidence type="ECO:0000259" key="11">
    <source>
        <dbReference type="SMART" id="SM00848"/>
    </source>
</evidence>
<name>A0A811LCK9_9BILA</name>
<organism evidence="12 13">
    <name type="scientific">Bursaphelenchus okinawaensis</name>
    <dbReference type="NCBI Taxonomy" id="465554"/>
    <lineage>
        <taxon>Eukaryota</taxon>
        <taxon>Metazoa</taxon>
        <taxon>Ecdysozoa</taxon>
        <taxon>Nematoda</taxon>
        <taxon>Chromadorea</taxon>
        <taxon>Rhabditida</taxon>
        <taxon>Tylenchina</taxon>
        <taxon>Tylenchomorpha</taxon>
        <taxon>Aphelenchoidea</taxon>
        <taxon>Aphelenchoididae</taxon>
        <taxon>Bursaphelenchus</taxon>
    </lineage>
</organism>
<comment type="caution">
    <text evidence="12">The sequence shown here is derived from an EMBL/GenBank/DDBJ whole genome shotgun (WGS) entry which is preliminary data.</text>
</comment>
<dbReference type="InterPro" id="IPR000668">
    <property type="entry name" value="Peptidase_C1A_C"/>
</dbReference>
<evidence type="ECO:0000256" key="3">
    <source>
        <dbReference type="ARBA" id="ARBA00022729"/>
    </source>
</evidence>
<evidence type="ECO:0000256" key="8">
    <source>
        <dbReference type="ARBA" id="ARBA00023180"/>
    </source>
</evidence>
<dbReference type="AlphaFoldDB" id="A0A811LCK9"/>
<dbReference type="InterPro" id="IPR000169">
    <property type="entry name" value="Pept_cys_AS"/>
</dbReference>
<dbReference type="Pfam" id="PF00112">
    <property type="entry name" value="Peptidase_C1"/>
    <property type="match status" value="1"/>
</dbReference>
<dbReference type="CDD" id="cd02248">
    <property type="entry name" value="Peptidase_C1A"/>
    <property type="match status" value="1"/>
</dbReference>
<evidence type="ECO:0000256" key="5">
    <source>
        <dbReference type="ARBA" id="ARBA00022807"/>
    </source>
</evidence>
<dbReference type="InterPro" id="IPR025660">
    <property type="entry name" value="Pept_his_AS"/>
</dbReference>
<accession>A0A811LCK9</accession>
<dbReference type="InterPro" id="IPR013128">
    <property type="entry name" value="Peptidase_C1A"/>
</dbReference>
<dbReference type="PROSITE" id="PS00639">
    <property type="entry name" value="THIOL_PROTEASE_HIS"/>
    <property type="match status" value="1"/>
</dbReference>
<dbReference type="InterPro" id="IPR013201">
    <property type="entry name" value="Prot_inhib_I29"/>
</dbReference>
<dbReference type="OrthoDB" id="387093at2759"/>
<dbReference type="PROSITE" id="PS00640">
    <property type="entry name" value="THIOL_PROTEASE_ASN"/>
    <property type="match status" value="1"/>
</dbReference>
<keyword evidence="8" id="KW-0325">Glycoprotein</keyword>
<keyword evidence="3 9" id="KW-0732">Signal</keyword>
<evidence type="ECO:0000259" key="10">
    <source>
        <dbReference type="SMART" id="SM00645"/>
    </source>
</evidence>
<dbReference type="InterPro" id="IPR025661">
    <property type="entry name" value="Pept_asp_AS"/>
</dbReference>
<evidence type="ECO:0000256" key="4">
    <source>
        <dbReference type="ARBA" id="ARBA00022801"/>
    </source>
</evidence>
<proteinExistence type="inferred from homology"/>
<keyword evidence="5" id="KW-0788">Thiol protease</keyword>
<evidence type="ECO:0000256" key="9">
    <source>
        <dbReference type="SAM" id="SignalP"/>
    </source>
</evidence>
<dbReference type="EMBL" id="CAJFCW020000005">
    <property type="protein sequence ID" value="CAG9120215.1"/>
    <property type="molecule type" value="Genomic_DNA"/>
</dbReference>
<dbReference type="GO" id="GO:0006508">
    <property type="term" value="P:proteolysis"/>
    <property type="evidence" value="ECO:0007669"/>
    <property type="project" value="UniProtKB-KW"/>
</dbReference>
<evidence type="ECO:0000256" key="1">
    <source>
        <dbReference type="ARBA" id="ARBA00008455"/>
    </source>
</evidence>
<keyword evidence="13" id="KW-1185">Reference proteome</keyword>
<dbReference type="PANTHER" id="PTHR12411">
    <property type="entry name" value="CYSTEINE PROTEASE FAMILY C1-RELATED"/>
    <property type="match status" value="1"/>
</dbReference>
<dbReference type="PRINTS" id="PR00705">
    <property type="entry name" value="PAPAIN"/>
</dbReference>